<protein>
    <submittedName>
        <fullName evidence="1">Uncharacterized protein</fullName>
    </submittedName>
</protein>
<sequence length="335" mass="35996">MKKLITLLFVSAMAVSTYATHLMGGQIVATNIGGYDYQIELTAYRDTIGVPMGLVAVFNVFEQDTSGGWISLFTSSVNYDTTSGGLMPAVVSVYGVEVYTFIDTITMPGDGYYAISWDECCRNGAIINMSNPLSESMKLSTFLTVDSLNPNSSPSYTTPPVAYLPAHTLWQYNPLPFDPDGDSLAWGLATPLGQTSPVAGYEYLSDSTYSDSAAVFSLDSVTGALTWSAKMVGHFVASFVVEEFRNGVSIGSMRRDMQFIVIPDTSNSMPQISNMQSIPTNSGGYPYVVLSPGQNYQLQLLASDADVNDVVNMLGFGEPFDLTTAPATLNVVPTG</sequence>
<evidence type="ECO:0000313" key="1">
    <source>
        <dbReference type="EMBL" id="SVC66524.1"/>
    </source>
</evidence>
<accession>A0A382NZB7</accession>
<feature type="non-terminal residue" evidence="1">
    <location>
        <position position="335"/>
    </location>
</feature>
<reference evidence="1" key="1">
    <citation type="submission" date="2018-05" db="EMBL/GenBank/DDBJ databases">
        <authorList>
            <person name="Lanie J.A."/>
            <person name="Ng W.-L."/>
            <person name="Kazmierczak K.M."/>
            <person name="Andrzejewski T.M."/>
            <person name="Davidsen T.M."/>
            <person name="Wayne K.J."/>
            <person name="Tettelin H."/>
            <person name="Glass J.I."/>
            <person name="Rusch D."/>
            <person name="Podicherti R."/>
            <person name="Tsui H.-C.T."/>
            <person name="Winkler M.E."/>
        </authorList>
    </citation>
    <scope>NUCLEOTIDE SEQUENCE</scope>
</reference>
<dbReference type="EMBL" id="UINC01103832">
    <property type="protein sequence ID" value="SVC66524.1"/>
    <property type="molecule type" value="Genomic_DNA"/>
</dbReference>
<organism evidence="1">
    <name type="scientific">marine metagenome</name>
    <dbReference type="NCBI Taxonomy" id="408172"/>
    <lineage>
        <taxon>unclassified sequences</taxon>
        <taxon>metagenomes</taxon>
        <taxon>ecological metagenomes</taxon>
    </lineage>
</organism>
<dbReference type="AlphaFoldDB" id="A0A382NZB7"/>
<name>A0A382NZB7_9ZZZZ</name>
<proteinExistence type="predicted"/>
<gene>
    <name evidence="1" type="ORF">METZ01_LOCUS319378</name>
</gene>